<evidence type="ECO:0000313" key="2">
    <source>
        <dbReference type="Proteomes" id="UP001164539"/>
    </source>
</evidence>
<comment type="caution">
    <text evidence="1">The sequence shown here is derived from an EMBL/GenBank/DDBJ whole genome shotgun (WGS) entry which is preliminary data.</text>
</comment>
<name>A0ACC1Y4H5_MELAZ</name>
<evidence type="ECO:0000313" key="1">
    <source>
        <dbReference type="EMBL" id="KAJ4718348.1"/>
    </source>
</evidence>
<accession>A0ACC1Y4H5</accession>
<dbReference type="Proteomes" id="UP001164539">
    <property type="component" value="Chromosome 5"/>
</dbReference>
<protein>
    <submittedName>
        <fullName evidence="1">Disease resistance protein family</fullName>
    </submittedName>
</protein>
<reference evidence="1 2" key="1">
    <citation type="journal article" date="2023" name="Science">
        <title>Complex scaffold remodeling in plant triterpene biosynthesis.</title>
        <authorList>
            <person name="De La Pena R."/>
            <person name="Hodgson H."/>
            <person name="Liu J.C."/>
            <person name="Stephenson M.J."/>
            <person name="Martin A.C."/>
            <person name="Owen C."/>
            <person name="Harkess A."/>
            <person name="Leebens-Mack J."/>
            <person name="Jimenez L.E."/>
            <person name="Osbourn A."/>
            <person name="Sattely E.S."/>
        </authorList>
    </citation>
    <scope>NUCLEOTIDE SEQUENCE [LARGE SCALE GENOMIC DNA]</scope>
    <source>
        <strain evidence="2">cv. JPN11</strain>
        <tissue evidence="1">Leaf</tissue>
    </source>
</reference>
<gene>
    <name evidence="1" type="ORF">OWV82_010040</name>
</gene>
<dbReference type="EMBL" id="CM051398">
    <property type="protein sequence ID" value="KAJ4718348.1"/>
    <property type="molecule type" value="Genomic_DNA"/>
</dbReference>
<proteinExistence type="predicted"/>
<organism evidence="1 2">
    <name type="scientific">Melia azedarach</name>
    <name type="common">Chinaberry tree</name>
    <dbReference type="NCBI Taxonomy" id="155640"/>
    <lineage>
        <taxon>Eukaryota</taxon>
        <taxon>Viridiplantae</taxon>
        <taxon>Streptophyta</taxon>
        <taxon>Embryophyta</taxon>
        <taxon>Tracheophyta</taxon>
        <taxon>Spermatophyta</taxon>
        <taxon>Magnoliopsida</taxon>
        <taxon>eudicotyledons</taxon>
        <taxon>Gunneridae</taxon>
        <taxon>Pentapetalae</taxon>
        <taxon>rosids</taxon>
        <taxon>malvids</taxon>
        <taxon>Sapindales</taxon>
        <taxon>Meliaceae</taxon>
        <taxon>Melia</taxon>
    </lineage>
</organism>
<keyword evidence="2" id="KW-1185">Reference proteome</keyword>
<sequence>MEYCSSLMDMTWLVFAPNLKKIDIWYCDNMEEIISVKKWGEVSEKMGNLNLFAEVEFLCLVGLSNLKSIYWNPLPFRKLKTVNVIGCPKLKKLPLDSNSAKEHTIVIKGQKNWWKRLEWEDQATENAFRNSYQKA</sequence>